<proteinExistence type="predicted"/>
<organism evidence="3 4">
    <name type="scientific">Colletotrichum abscissum</name>
    <dbReference type="NCBI Taxonomy" id="1671311"/>
    <lineage>
        <taxon>Eukaryota</taxon>
        <taxon>Fungi</taxon>
        <taxon>Dikarya</taxon>
        <taxon>Ascomycota</taxon>
        <taxon>Pezizomycotina</taxon>
        <taxon>Sordariomycetes</taxon>
        <taxon>Hypocreomycetidae</taxon>
        <taxon>Glomerellales</taxon>
        <taxon>Glomerellaceae</taxon>
        <taxon>Colletotrichum</taxon>
        <taxon>Colletotrichum acutatum species complex</taxon>
    </lineage>
</organism>
<evidence type="ECO:0000256" key="2">
    <source>
        <dbReference type="SAM" id="SignalP"/>
    </source>
</evidence>
<dbReference type="AlphaFoldDB" id="A0A9P9X156"/>
<keyword evidence="4" id="KW-1185">Reference proteome</keyword>
<protein>
    <submittedName>
        <fullName evidence="3">Uncharacterized protein</fullName>
    </submittedName>
</protein>
<dbReference type="OrthoDB" id="4853439at2759"/>
<evidence type="ECO:0000313" key="4">
    <source>
        <dbReference type="Proteomes" id="UP001056436"/>
    </source>
</evidence>
<feature type="chain" id="PRO_5040467055" evidence="2">
    <location>
        <begin position="21"/>
        <end position="224"/>
    </location>
</feature>
<dbReference type="Proteomes" id="UP001056436">
    <property type="component" value="Unassembled WGS sequence"/>
</dbReference>
<gene>
    <name evidence="3" type="ORF">CABS02_14453</name>
</gene>
<sequence>MMRLAGSLACLVWETIVTDGTWMDVKPQSVGCDLTEGTRRADSSPALVGPIKLGIGCFTMMGRKILAQSQGGVVRPPLFSILWRPLRCTMCLDPNCEARTGLHYMWNAQQYLSNAQKELVSIHHERCRVNEEHWDIFRLPIVLPAHDVSRECRSRYYRALGLATRTHHLEQRERVLREGCRKAHQALLTQLARFGGINEISAIATESEMGPQGQPRKRRRTNDA</sequence>
<feature type="compositionally biased region" description="Basic residues" evidence="1">
    <location>
        <begin position="215"/>
        <end position="224"/>
    </location>
</feature>
<evidence type="ECO:0000256" key="1">
    <source>
        <dbReference type="SAM" id="MobiDB-lite"/>
    </source>
</evidence>
<reference evidence="3" key="1">
    <citation type="submission" date="2019-01" db="EMBL/GenBank/DDBJ databases">
        <title>Colletotrichum abscissum LGMF1257.</title>
        <authorList>
            <person name="Baroncelli R."/>
        </authorList>
    </citation>
    <scope>NUCLEOTIDE SEQUENCE</scope>
    <source>
        <strain evidence="3">Ca142</strain>
    </source>
</reference>
<accession>A0A9P9X156</accession>
<name>A0A9P9X156_9PEZI</name>
<feature type="signal peptide" evidence="2">
    <location>
        <begin position="1"/>
        <end position="20"/>
    </location>
</feature>
<keyword evidence="2" id="KW-0732">Signal</keyword>
<feature type="region of interest" description="Disordered" evidence="1">
    <location>
        <begin position="204"/>
        <end position="224"/>
    </location>
</feature>
<dbReference type="EMBL" id="SDAQ01000200">
    <property type="protein sequence ID" value="KAI3530650.1"/>
    <property type="molecule type" value="Genomic_DNA"/>
</dbReference>
<comment type="caution">
    <text evidence="3">The sequence shown here is derived from an EMBL/GenBank/DDBJ whole genome shotgun (WGS) entry which is preliminary data.</text>
</comment>
<evidence type="ECO:0000313" key="3">
    <source>
        <dbReference type="EMBL" id="KAI3530650.1"/>
    </source>
</evidence>